<dbReference type="GO" id="GO:0006508">
    <property type="term" value="P:proteolysis"/>
    <property type="evidence" value="ECO:0007669"/>
    <property type="project" value="UniProtKB-KW"/>
</dbReference>
<dbReference type="EMBL" id="AP004740">
    <property type="protein sequence ID" value="BAD54161.1"/>
    <property type="molecule type" value="Genomic_DNA"/>
</dbReference>
<accession>Q5Z7F3</accession>
<dbReference type="AlphaFoldDB" id="Q5Z7F3"/>
<name>Q5Z7F3_ORYSJ</name>
<keyword evidence="1" id="KW-0645">Protease</keyword>
<keyword evidence="1" id="KW-0378">Hydrolase</keyword>
<proteinExistence type="predicted"/>
<reference evidence="2" key="2">
    <citation type="journal article" date="2008" name="Nucleic Acids Res.">
        <title>The rice annotation project database (RAP-DB): 2008 update.</title>
        <authorList>
            <consortium name="The rice annotation project (RAP)"/>
        </authorList>
    </citation>
    <scope>GENOME REANNOTATION</scope>
    <source>
        <strain evidence="2">cv. Nipponbare</strain>
    </source>
</reference>
<reference evidence="2" key="1">
    <citation type="journal article" date="2005" name="Nature">
        <title>The map-based sequence of the rice genome.</title>
        <authorList>
            <consortium name="International rice genome sequencing project (IRGSP)"/>
            <person name="Matsumoto T."/>
            <person name="Wu J."/>
            <person name="Kanamori H."/>
            <person name="Katayose Y."/>
            <person name="Fujisawa M."/>
            <person name="Namiki N."/>
            <person name="Mizuno H."/>
            <person name="Yamamoto K."/>
            <person name="Antonio B.A."/>
            <person name="Baba T."/>
            <person name="Sakata K."/>
            <person name="Nagamura Y."/>
            <person name="Aoki H."/>
            <person name="Arikawa K."/>
            <person name="Arita K."/>
            <person name="Bito T."/>
            <person name="Chiden Y."/>
            <person name="Fujitsuka N."/>
            <person name="Fukunaka R."/>
            <person name="Hamada M."/>
            <person name="Harada C."/>
            <person name="Hayashi A."/>
            <person name="Hijishita S."/>
            <person name="Honda M."/>
            <person name="Hosokawa S."/>
            <person name="Ichikawa Y."/>
            <person name="Idonuma A."/>
            <person name="Iijima M."/>
            <person name="Ikeda M."/>
            <person name="Ikeno M."/>
            <person name="Ito K."/>
            <person name="Ito S."/>
            <person name="Ito T."/>
            <person name="Ito Y."/>
            <person name="Ito Y."/>
            <person name="Iwabuchi A."/>
            <person name="Kamiya K."/>
            <person name="Karasawa W."/>
            <person name="Kurita K."/>
            <person name="Katagiri S."/>
            <person name="Kikuta A."/>
            <person name="Kobayashi H."/>
            <person name="Kobayashi N."/>
            <person name="Machita K."/>
            <person name="Maehara T."/>
            <person name="Masukawa M."/>
            <person name="Mizubayashi T."/>
            <person name="Mukai Y."/>
            <person name="Nagasaki H."/>
            <person name="Nagata Y."/>
            <person name="Naito S."/>
            <person name="Nakashima M."/>
            <person name="Nakama Y."/>
            <person name="Nakamichi Y."/>
            <person name="Nakamura M."/>
            <person name="Meguro A."/>
            <person name="Negishi M."/>
            <person name="Ohta I."/>
            <person name="Ohta T."/>
            <person name="Okamoto M."/>
            <person name="Ono N."/>
            <person name="Saji S."/>
            <person name="Sakaguchi M."/>
            <person name="Sakai K."/>
            <person name="Shibata M."/>
            <person name="Shimokawa T."/>
            <person name="Song J."/>
            <person name="Takazaki Y."/>
            <person name="Terasawa K."/>
            <person name="Tsugane M."/>
            <person name="Tsuji K."/>
            <person name="Ueda S."/>
            <person name="Waki K."/>
            <person name="Yamagata H."/>
            <person name="Yamamoto M."/>
            <person name="Yamamoto S."/>
            <person name="Yamane H."/>
            <person name="Yoshiki S."/>
            <person name="Yoshihara R."/>
            <person name="Yukawa K."/>
            <person name="Zhong H."/>
            <person name="Yano M."/>
            <person name="Yuan Q."/>
            <person name="Ouyang S."/>
            <person name="Liu J."/>
            <person name="Jones K.M."/>
            <person name="Gansberger K."/>
            <person name="Moffat K."/>
            <person name="Hill J."/>
            <person name="Bera J."/>
            <person name="Fadrosh D."/>
            <person name="Jin S."/>
            <person name="Johri S."/>
            <person name="Kim M."/>
            <person name="Overton L."/>
            <person name="Reardon M."/>
            <person name="Tsitrin T."/>
            <person name="Vuong H."/>
            <person name="Weaver B."/>
            <person name="Ciecko A."/>
            <person name="Tallon L."/>
            <person name="Jackson J."/>
            <person name="Pai G."/>
            <person name="Aken S.V."/>
            <person name="Utterback T."/>
            <person name="Reidmuller S."/>
            <person name="Feldblyum T."/>
            <person name="Hsiao J."/>
            <person name="Zismann V."/>
            <person name="Iobst S."/>
            <person name="de Vazeille A.R."/>
            <person name="Buell C.R."/>
            <person name="Ying K."/>
            <person name="Li Y."/>
            <person name="Lu T."/>
            <person name="Huang Y."/>
            <person name="Zhao Q."/>
            <person name="Feng Q."/>
            <person name="Zhang L."/>
            <person name="Zhu J."/>
            <person name="Weng Q."/>
            <person name="Mu J."/>
            <person name="Lu Y."/>
            <person name="Fan D."/>
            <person name="Liu Y."/>
            <person name="Guan J."/>
            <person name="Zhang Y."/>
            <person name="Yu S."/>
            <person name="Liu X."/>
            <person name="Zhang Y."/>
            <person name="Hong G."/>
            <person name="Han B."/>
            <person name="Choisne N."/>
            <person name="Demange N."/>
            <person name="Orjeda G."/>
            <person name="Samain S."/>
            <person name="Cattolico L."/>
            <person name="Pelletier E."/>
            <person name="Couloux A."/>
            <person name="Segurens B."/>
            <person name="Wincker P."/>
            <person name="D'Hont A."/>
            <person name="Scarpelli C."/>
            <person name="Weissenbach J."/>
            <person name="Salanoubat M."/>
            <person name="Quetier F."/>
            <person name="Yu Y."/>
            <person name="Kim H.R."/>
            <person name="Rambo T."/>
            <person name="Currie J."/>
            <person name="Collura K."/>
            <person name="Luo M."/>
            <person name="Yang T."/>
            <person name="Ammiraju J.S.S."/>
            <person name="Engler F."/>
            <person name="Soderlund C."/>
            <person name="Wing R.A."/>
            <person name="Palmer L.E."/>
            <person name="de la Bastide M."/>
            <person name="Spiegel L."/>
            <person name="Nascimento L."/>
            <person name="Zutavern T."/>
            <person name="O'Shaughnessy A."/>
            <person name="Dike S."/>
            <person name="Dedhia N."/>
            <person name="Preston R."/>
            <person name="Balija V."/>
            <person name="McCombie W.R."/>
            <person name="Chow T."/>
            <person name="Chen H."/>
            <person name="Chung M."/>
            <person name="Chen C."/>
            <person name="Shaw J."/>
            <person name="Wu H."/>
            <person name="Hsiao K."/>
            <person name="Chao Y."/>
            <person name="Chu M."/>
            <person name="Cheng C."/>
            <person name="Hour A."/>
            <person name="Lee P."/>
            <person name="Lin S."/>
            <person name="Lin Y."/>
            <person name="Liou J."/>
            <person name="Liu S."/>
            <person name="Hsing Y."/>
            <person name="Raghuvanshi S."/>
            <person name="Mohanty A."/>
            <person name="Bharti A.K."/>
            <person name="Gaur A."/>
            <person name="Gupta V."/>
            <person name="Kumar D."/>
            <person name="Ravi V."/>
            <person name="Vij S."/>
            <person name="Kapur A."/>
            <person name="Khurana P."/>
            <person name="Khurana P."/>
            <person name="Khurana J.P."/>
            <person name="Tyagi A.K."/>
            <person name="Gaikwad K."/>
            <person name="Singh A."/>
            <person name="Dalal V."/>
            <person name="Srivastava S."/>
            <person name="Dixit A."/>
            <person name="Pal A.K."/>
            <person name="Ghazi I.A."/>
            <person name="Yadav M."/>
            <person name="Pandit A."/>
            <person name="Bhargava A."/>
            <person name="Sureshbabu K."/>
            <person name="Batra K."/>
            <person name="Sharma T.R."/>
            <person name="Mohapatra T."/>
            <person name="Singh N.K."/>
            <person name="Messing J."/>
            <person name="Nelson A.B."/>
            <person name="Fuks G."/>
            <person name="Kavchok S."/>
            <person name="Keizer G."/>
            <person name="Linton E."/>
            <person name="Llaca V."/>
            <person name="Song R."/>
            <person name="Tanyolac B."/>
            <person name="Young S."/>
            <person name="Ho-Il K."/>
            <person name="Hahn J.H."/>
            <person name="Sangsakoo G."/>
            <person name="Vanavichit A."/>
            <person name="de Mattos Luiz.A.T."/>
            <person name="Zimmer P.D."/>
            <person name="Malone G."/>
            <person name="Dellagostin O."/>
            <person name="de Oliveira A.C."/>
            <person name="Bevan M."/>
            <person name="Bancroft I."/>
            <person name="Minx P."/>
            <person name="Cordum H."/>
            <person name="Wilson R."/>
            <person name="Cheng Z."/>
            <person name="Jin W."/>
            <person name="Jiang J."/>
            <person name="Leong S.A."/>
            <person name="Iwama H."/>
            <person name="Gojobori T."/>
            <person name="Itoh T."/>
            <person name="Niimura Y."/>
            <person name="Fujii Y."/>
            <person name="Habara T."/>
            <person name="Sakai H."/>
            <person name="Sato Y."/>
            <person name="Wilson G."/>
            <person name="Kumar K."/>
            <person name="McCouch S."/>
            <person name="Juretic N."/>
            <person name="Hoen D."/>
            <person name="Wright S."/>
            <person name="Bruskiewich R."/>
            <person name="Bureau T."/>
            <person name="Miyao A."/>
            <person name="Hirochika H."/>
            <person name="Nishikawa T."/>
            <person name="Kadowaki K."/>
            <person name="Sugiura M."/>
            <person name="Burr B."/>
            <person name="Sasaki T."/>
        </authorList>
    </citation>
    <scope>NUCLEOTIDE SEQUENCE [LARGE SCALE GENOMIC DNA]</scope>
    <source>
        <strain evidence="2">cv. Nipponbare</strain>
    </source>
</reference>
<evidence type="ECO:0000313" key="2">
    <source>
        <dbReference type="Proteomes" id="UP000000763"/>
    </source>
</evidence>
<dbReference type="Proteomes" id="UP000000763">
    <property type="component" value="Chromosome 6"/>
</dbReference>
<evidence type="ECO:0000313" key="1">
    <source>
        <dbReference type="EMBL" id="BAD54161.1"/>
    </source>
</evidence>
<protein>
    <submittedName>
        <fullName evidence="1">Ulp1 protease-like protein</fullName>
    </submittedName>
</protein>
<gene>
    <name evidence="1" type="primary">OSJNBa0092H22.7</name>
</gene>
<sequence>MDSQTTNYSTISAEGEIQPNKIGTIIVIDNLVYRDHPSLKLRGVPKDVRSHDIERVRNKEQLSTRVGHGRVHRIIENDLDKCRVVAPNLPKKTDDLSHCASHRWTTREKVVNG</sequence>
<dbReference type="GO" id="GO:0008233">
    <property type="term" value="F:peptidase activity"/>
    <property type="evidence" value="ECO:0007669"/>
    <property type="project" value="UniProtKB-KW"/>
</dbReference>
<organism evidence="1 2">
    <name type="scientific">Oryza sativa subsp. japonica</name>
    <name type="common">Rice</name>
    <dbReference type="NCBI Taxonomy" id="39947"/>
    <lineage>
        <taxon>Eukaryota</taxon>
        <taxon>Viridiplantae</taxon>
        <taxon>Streptophyta</taxon>
        <taxon>Embryophyta</taxon>
        <taxon>Tracheophyta</taxon>
        <taxon>Spermatophyta</taxon>
        <taxon>Magnoliopsida</taxon>
        <taxon>Liliopsida</taxon>
        <taxon>Poales</taxon>
        <taxon>Poaceae</taxon>
        <taxon>BOP clade</taxon>
        <taxon>Oryzoideae</taxon>
        <taxon>Oryzeae</taxon>
        <taxon>Oryzinae</taxon>
        <taxon>Oryza</taxon>
        <taxon>Oryza sativa</taxon>
    </lineage>
</organism>